<keyword evidence="15" id="KW-0256">Endoplasmic reticulum</keyword>
<dbReference type="InterPro" id="IPR006180">
    <property type="entry name" value="3-OHacyl-CoA_DH_CS"/>
</dbReference>
<evidence type="ECO:0000256" key="28">
    <source>
        <dbReference type="ARBA" id="ARBA00023136"/>
    </source>
</evidence>
<evidence type="ECO:0000256" key="23">
    <source>
        <dbReference type="ARBA" id="ARBA00023004"/>
    </source>
</evidence>
<evidence type="ECO:0000256" key="2">
    <source>
        <dbReference type="ARBA" id="ARBA00004154"/>
    </source>
</evidence>
<evidence type="ECO:0000256" key="35">
    <source>
        <dbReference type="ARBA" id="ARBA00052282"/>
    </source>
</evidence>
<comment type="catalytic activity">
    <reaction evidence="33">
        <text>(3S)-hydroxydecanoyl-CoA + NAD(+) = 3-oxodecanoyl-CoA + NADH + H(+)</text>
        <dbReference type="Rhea" id="RHEA:31187"/>
        <dbReference type="ChEBI" id="CHEBI:15378"/>
        <dbReference type="ChEBI" id="CHEBI:57540"/>
        <dbReference type="ChEBI" id="CHEBI:57945"/>
        <dbReference type="ChEBI" id="CHEBI:62548"/>
        <dbReference type="ChEBI" id="CHEBI:62616"/>
    </reaction>
</comment>
<dbReference type="InterPro" id="IPR006176">
    <property type="entry name" value="3-OHacyl-CoA_DH_NAD-bd"/>
</dbReference>
<dbReference type="InterPro" id="IPR008927">
    <property type="entry name" value="6-PGluconate_DH-like_C_sf"/>
</dbReference>
<dbReference type="Pfam" id="PF02737">
    <property type="entry name" value="3HCDH_N"/>
    <property type="match status" value="1"/>
</dbReference>
<keyword evidence="25" id="KW-0503">Monooxygenase</keyword>
<evidence type="ECO:0000256" key="40">
    <source>
        <dbReference type="ARBA" id="ARBA00065273"/>
    </source>
</evidence>
<dbReference type="GO" id="GO:0070403">
    <property type="term" value="F:NAD+ binding"/>
    <property type="evidence" value="ECO:0007669"/>
    <property type="project" value="InterPro"/>
</dbReference>
<comment type="catalytic activity">
    <reaction evidence="37">
        <text>(3S)-3-hydroxybutanoyl-CoA + NAD(+) = acetoacetyl-CoA + NADH + H(+)</text>
        <dbReference type="Rhea" id="RHEA:30799"/>
        <dbReference type="ChEBI" id="CHEBI:15378"/>
        <dbReference type="ChEBI" id="CHEBI:57286"/>
        <dbReference type="ChEBI" id="CHEBI:57316"/>
        <dbReference type="ChEBI" id="CHEBI:57540"/>
        <dbReference type="ChEBI" id="CHEBI:57945"/>
    </reaction>
</comment>
<evidence type="ECO:0000256" key="18">
    <source>
        <dbReference type="ARBA" id="ARBA00022871"/>
    </source>
</evidence>
<dbReference type="EC" id="1.14.14.80" evidence="41"/>
<evidence type="ECO:0000256" key="44">
    <source>
        <dbReference type="ARBA" id="ARBA00077615"/>
    </source>
</evidence>
<dbReference type="FunFam" id="3.40.50.720:FF:000258">
    <property type="entry name" value="Hydroxyacyl-coenzyme A dehydrogenase, mitochondrial"/>
    <property type="match status" value="1"/>
</dbReference>
<comment type="catalytic activity">
    <reaction evidence="31">
        <text>a (3S)-3-hydroxyacyl-CoA + NAD(+) = a 3-oxoacyl-CoA + NADH + H(+)</text>
        <dbReference type="Rhea" id="RHEA:22432"/>
        <dbReference type="ChEBI" id="CHEBI:15378"/>
        <dbReference type="ChEBI" id="CHEBI:57318"/>
        <dbReference type="ChEBI" id="CHEBI:57540"/>
        <dbReference type="ChEBI" id="CHEBI:57945"/>
        <dbReference type="ChEBI" id="CHEBI:90726"/>
        <dbReference type="EC" id="1.1.1.35"/>
    </reaction>
</comment>
<keyword evidence="29" id="KW-0379">Hydroxylation</keyword>
<dbReference type="GO" id="GO:0102033">
    <property type="term" value="F:long-chain fatty acid omega-hydroxylase activity"/>
    <property type="evidence" value="ECO:0007669"/>
    <property type="project" value="UniProtKB-EC"/>
</dbReference>
<keyword evidence="11 48" id="KW-0812">Transmembrane</keyword>
<evidence type="ECO:0000256" key="46">
    <source>
        <dbReference type="ARBA" id="ARBA00079904"/>
    </source>
</evidence>
<dbReference type="InterPro" id="IPR050182">
    <property type="entry name" value="Cytochrome_P450_fam2"/>
</dbReference>
<dbReference type="Gene3D" id="1.10.1040.10">
    <property type="entry name" value="N-(1-d-carboxylethyl)-l-norvaline Dehydrogenase, domain 2"/>
    <property type="match status" value="1"/>
</dbReference>
<dbReference type="GO" id="GO:0005506">
    <property type="term" value="F:iron ion binding"/>
    <property type="evidence" value="ECO:0007669"/>
    <property type="project" value="InterPro"/>
</dbReference>
<evidence type="ECO:0000256" key="43">
    <source>
        <dbReference type="ARBA" id="ARBA00071676"/>
    </source>
</evidence>
<comment type="caution">
    <text evidence="51">The sequence shown here is derived from an EMBL/GenBank/DDBJ whole genome shotgun (WGS) entry which is preliminary data.</text>
</comment>
<evidence type="ECO:0000256" key="14">
    <source>
        <dbReference type="ARBA" id="ARBA00022792"/>
    </source>
</evidence>
<dbReference type="Gene3D" id="1.10.630.10">
    <property type="entry name" value="Cytochrome P450"/>
    <property type="match status" value="1"/>
</dbReference>
<name>A0A498LQX9_LABRO</name>
<dbReference type="PRINTS" id="PR00385">
    <property type="entry name" value="P450"/>
</dbReference>
<keyword evidence="10 47" id="KW-0349">Heme</keyword>
<evidence type="ECO:0000256" key="48">
    <source>
        <dbReference type="SAM" id="Phobius"/>
    </source>
</evidence>
<keyword evidence="17" id="KW-0492">Microsome</keyword>
<comment type="function">
    <text evidence="39">Mitochondrial fatty acid beta-oxidation enzyme that catalyzes the third step of the beta-oxidation cycle for medium and short-chain 3-hydroxy fatty acyl-CoAs (C4 to C10). Plays a role in the control of insulin secretion by inhibiting the activation of glutamate dehydrogenase 1 (GLUD1), an enzyme that has an important role in regulating amino acid-induced insulin secretion. Plays a role in the maintenance of normal spermatogenesis through the reduction of fatty acid accumulation in the testes.</text>
</comment>
<proteinExistence type="evidence at protein level"/>
<evidence type="ECO:0000256" key="30">
    <source>
        <dbReference type="ARBA" id="ARBA00049206"/>
    </source>
</evidence>
<dbReference type="FunFam" id="1.10.1040.10:FF:000019">
    <property type="entry name" value="3-hydroxybutyryl-CoA dehydrogenase FadB2"/>
    <property type="match status" value="1"/>
</dbReference>
<dbReference type="Proteomes" id="UP000290572">
    <property type="component" value="Unassembled WGS sequence"/>
</dbReference>
<dbReference type="Gene3D" id="3.40.50.720">
    <property type="entry name" value="NAD(P)-binding Rossmann-like Domain"/>
    <property type="match status" value="1"/>
</dbReference>
<dbReference type="InterPro" id="IPR036291">
    <property type="entry name" value="NAD(P)-bd_dom_sf"/>
</dbReference>
<keyword evidence="20 48" id="KW-1133">Transmembrane helix</keyword>
<dbReference type="PRINTS" id="PR00463">
    <property type="entry name" value="EP450I"/>
</dbReference>
<evidence type="ECO:0000256" key="38">
    <source>
        <dbReference type="ARBA" id="ARBA00058812"/>
    </source>
</evidence>
<keyword evidence="13" id="KW-0221">Differentiation</keyword>
<evidence type="ECO:0000259" key="49">
    <source>
        <dbReference type="Pfam" id="PF00725"/>
    </source>
</evidence>
<dbReference type="GO" id="GO:0030154">
    <property type="term" value="P:cell differentiation"/>
    <property type="evidence" value="ECO:0007669"/>
    <property type="project" value="UniProtKB-KW"/>
</dbReference>
<dbReference type="EC" id="1.1.1.35" evidence="9"/>
<keyword evidence="24" id="KW-0520">NAD</keyword>
<keyword evidence="27" id="KW-0496">Mitochondrion</keyword>
<dbReference type="FunFam" id="1.10.630.10:FF:000017">
    <property type="entry name" value="cytochrome P450 2U1 isoform X1"/>
    <property type="match status" value="1"/>
</dbReference>
<dbReference type="GO" id="GO:0005789">
    <property type="term" value="C:endoplasmic reticulum membrane"/>
    <property type="evidence" value="ECO:0007669"/>
    <property type="project" value="UniProtKB-SubCell"/>
</dbReference>
<protein>
    <recommendedName>
        <fullName evidence="42">Cytochrome P450 2U1</fullName>
        <ecNumber evidence="9">1.1.1.35</ecNumber>
        <ecNumber evidence="41">1.14.14.80</ecNumber>
    </recommendedName>
    <alternativeName>
        <fullName evidence="43">Hydroxyacyl-coenzyme A dehydrogenase, mitochondrial</fullName>
    </alternativeName>
    <alternativeName>
        <fullName evidence="45">Long-chain fatty acid omega-monooxygenase</fullName>
    </alternativeName>
    <alternativeName>
        <fullName evidence="44">Medium and short-chain L-3-hydroxyacyl-coenzyme A dehydrogenase</fullName>
    </alternativeName>
    <alternativeName>
        <fullName evidence="46">Short-chain 3-hydroxyacyl-CoA dehydrogenase</fullName>
    </alternativeName>
</protein>
<dbReference type="SUPFAM" id="SSF48264">
    <property type="entry name" value="Cytochrome P450"/>
    <property type="match status" value="1"/>
</dbReference>
<evidence type="ECO:0000256" key="45">
    <source>
        <dbReference type="ARBA" id="ARBA00079181"/>
    </source>
</evidence>
<comment type="catalytic activity">
    <reaction evidence="36">
        <text>an omega-methyl-long-chain fatty acid + reduced [NADPH--hemoprotein reductase] + O2 = an omega-hydroxy-long-chain fatty acid + oxidized [NADPH--hemoprotein reductase] + H2O + H(+)</text>
        <dbReference type="Rhea" id="RHEA:56748"/>
        <dbReference type="Rhea" id="RHEA-COMP:11964"/>
        <dbReference type="Rhea" id="RHEA-COMP:11965"/>
        <dbReference type="ChEBI" id="CHEBI:15377"/>
        <dbReference type="ChEBI" id="CHEBI:15378"/>
        <dbReference type="ChEBI" id="CHEBI:15379"/>
        <dbReference type="ChEBI" id="CHEBI:57618"/>
        <dbReference type="ChEBI" id="CHEBI:58210"/>
        <dbReference type="ChEBI" id="CHEBI:140991"/>
        <dbReference type="ChEBI" id="CHEBI:140992"/>
        <dbReference type="EC" id="1.14.14.80"/>
    </reaction>
    <physiologicalReaction direction="left-to-right" evidence="36">
        <dbReference type="Rhea" id="RHEA:56749"/>
    </physiologicalReaction>
</comment>
<evidence type="ECO:0000256" key="26">
    <source>
        <dbReference type="ARBA" id="ARBA00023098"/>
    </source>
</evidence>
<comment type="subunit">
    <text evidence="40">Homodimer. Interacts with GLUD1; this interaction inhibits the activation of glutamate dehydrogenase 1 (GLUD1).</text>
</comment>
<comment type="catalytic activity">
    <reaction evidence="34">
        <text>N-[(5Z,8Z,11Z,14Z)-eicosatetraenoyl]-serotonin + reduced [NADPH--hemoprotein reductase] + O2 = 2-oxo-N-[(5Z,8Z,11Z,14Z)-eicosatetraenoyl]-serotonin + oxidized [NADPH--hemoprotein reductase] + H2O + H(+)</text>
        <dbReference type="Rhea" id="RHEA:50296"/>
        <dbReference type="Rhea" id="RHEA-COMP:11964"/>
        <dbReference type="Rhea" id="RHEA-COMP:11965"/>
        <dbReference type="ChEBI" id="CHEBI:15377"/>
        <dbReference type="ChEBI" id="CHEBI:15378"/>
        <dbReference type="ChEBI" id="CHEBI:15379"/>
        <dbReference type="ChEBI" id="CHEBI:57618"/>
        <dbReference type="ChEBI" id="CHEBI:58210"/>
        <dbReference type="ChEBI" id="CHEBI:132255"/>
        <dbReference type="ChEBI" id="CHEBI:132256"/>
    </reaction>
    <physiologicalReaction direction="left-to-right" evidence="34">
        <dbReference type="Rhea" id="RHEA:50297"/>
    </physiologicalReaction>
</comment>
<evidence type="ECO:0000256" key="47">
    <source>
        <dbReference type="PIRSR" id="PIRSR602401-1"/>
    </source>
</evidence>
<evidence type="ECO:0000256" key="21">
    <source>
        <dbReference type="ARBA" id="ARBA00022990"/>
    </source>
</evidence>
<dbReference type="InterPro" id="IPR017972">
    <property type="entry name" value="Cyt_P450_CS"/>
</dbReference>
<evidence type="ECO:0000256" key="11">
    <source>
        <dbReference type="ARBA" id="ARBA00022692"/>
    </source>
</evidence>
<comment type="catalytic activity">
    <reaction evidence="30">
        <text>(5Z,8Z,11Z,14Z)-eicosatetraenoate + reduced [NADPH--hemoprotein reductase] + O2 = 19-hydroxy-(5Z,8Z,11Z,14Z)-eicosatetraenoate + oxidized [NADPH--hemoprotein reductase] + H2O + H(+)</text>
        <dbReference type="Rhea" id="RHEA:39759"/>
        <dbReference type="Rhea" id="RHEA-COMP:11964"/>
        <dbReference type="Rhea" id="RHEA-COMP:11965"/>
        <dbReference type="ChEBI" id="CHEBI:15377"/>
        <dbReference type="ChEBI" id="CHEBI:15378"/>
        <dbReference type="ChEBI" id="CHEBI:15379"/>
        <dbReference type="ChEBI" id="CHEBI:32395"/>
        <dbReference type="ChEBI" id="CHEBI:57618"/>
        <dbReference type="ChEBI" id="CHEBI:58210"/>
        <dbReference type="ChEBI" id="CHEBI:76627"/>
    </reaction>
    <physiologicalReaction direction="left-to-right" evidence="30">
        <dbReference type="Rhea" id="RHEA:39760"/>
    </physiologicalReaction>
</comment>
<dbReference type="PANTHER" id="PTHR24300">
    <property type="entry name" value="CYTOCHROME P450 508A4-RELATED"/>
    <property type="match status" value="1"/>
</dbReference>
<dbReference type="PRINTS" id="PR01686">
    <property type="entry name" value="EP450ICYP2D"/>
</dbReference>
<evidence type="ECO:0000256" key="37">
    <source>
        <dbReference type="ARBA" id="ARBA00052692"/>
    </source>
</evidence>
<dbReference type="GO" id="GO:0006631">
    <property type="term" value="P:fatty acid metabolic process"/>
    <property type="evidence" value="ECO:0007669"/>
    <property type="project" value="UniProtKB-KW"/>
</dbReference>
<evidence type="ECO:0000256" key="19">
    <source>
        <dbReference type="ARBA" id="ARBA00022946"/>
    </source>
</evidence>
<evidence type="ECO:0000256" key="3">
    <source>
        <dbReference type="ARBA" id="ARBA00004305"/>
    </source>
</evidence>
<evidence type="ECO:0007829" key="53">
    <source>
        <dbReference type="PeptideAtlas" id="A0A498LQX9"/>
    </source>
</evidence>
<evidence type="ECO:0000256" key="39">
    <source>
        <dbReference type="ARBA" id="ARBA00059837"/>
    </source>
</evidence>
<keyword evidence="28 48" id="KW-0472">Membrane</keyword>
<keyword evidence="19" id="KW-0809">Transit peptide</keyword>
<evidence type="ECO:0000256" key="17">
    <source>
        <dbReference type="ARBA" id="ARBA00022848"/>
    </source>
</evidence>
<comment type="similarity">
    <text evidence="7">Belongs to the 3-hydroxyacyl-CoA dehydrogenase family.</text>
</comment>
<feature type="transmembrane region" description="Helical" evidence="48">
    <location>
        <begin position="91"/>
        <end position="111"/>
    </location>
</feature>
<dbReference type="InterPro" id="IPR002401">
    <property type="entry name" value="Cyt_P450_E_grp-I"/>
</dbReference>
<evidence type="ECO:0000256" key="31">
    <source>
        <dbReference type="ARBA" id="ARBA00049556"/>
    </source>
</evidence>
<keyword evidence="26" id="KW-0443">Lipid metabolism</keyword>
<keyword evidence="22" id="KW-0560">Oxidoreductase</keyword>
<dbReference type="GO" id="GO:0006805">
    <property type="term" value="P:xenobiotic metabolic process"/>
    <property type="evidence" value="ECO:0007669"/>
    <property type="project" value="TreeGrafter"/>
</dbReference>
<evidence type="ECO:0000256" key="5">
    <source>
        <dbReference type="ARBA" id="ARBA00004477"/>
    </source>
</evidence>
<dbReference type="SUPFAM" id="SSF51735">
    <property type="entry name" value="NAD(P)-binding Rossmann-fold domains"/>
    <property type="match status" value="1"/>
</dbReference>
<evidence type="ECO:0000256" key="16">
    <source>
        <dbReference type="ARBA" id="ARBA00022832"/>
    </source>
</evidence>
<keyword evidence="53" id="KW-1267">Proteomics identification</keyword>
<keyword evidence="18" id="KW-0744">Spermatogenesis</keyword>
<dbReference type="SUPFAM" id="SSF48179">
    <property type="entry name" value="6-phosphogluconate dehydrogenase C-terminal domain-like"/>
    <property type="match status" value="1"/>
</dbReference>
<feature type="transmembrane region" description="Helical" evidence="48">
    <location>
        <begin position="12"/>
        <end position="31"/>
    </location>
</feature>
<evidence type="ECO:0000256" key="33">
    <source>
        <dbReference type="ARBA" id="ARBA00051510"/>
    </source>
</evidence>
<sequence>MDASLCVLCQYLFSPANIVGLIAFVLVFYVLQQYERRQRYANIPPGPKPWPIVGNFGGFLVPSFILRRRKEFAKSSNPLSPQAGLMEMSKLYGNIFSIFVGPQLMVVLHGYETVRDAMLNYPEVFSDRPHIPLVTIITKRKGIVFAPYGPLWKTNRKFCHSTLRSFGFGKLSLEPCIHEGLTVIKTELQSLIEKAEPSGIDLTPLISSAVSNVISSMSLGQRFHHQDQEFRTMLNLMSHGLEISVNTSILLVNVFPWLYYLPCGVFKELRRAEIDITAFLKKIIAKHRATLDPENPRDFIDMYLVEMLAKQKGDNSEESLFSEDDLFYIIGDLFIAGTDTTTNSMLWSILYMSLYPDVQEKVQQEIDAVVGSERVPSLTDKGSLPYTEATIMEVLRMTVVVPLSIPHMASETTEFRGYTIPKGTVIIPNLWSVHRDPTVWENPDDFNPGRFLDEQGKLLRKDCFIPFGIGRRVCMGEQLAKMELFLMFTSLMQAFTFRLPEALRAAIKHVTVIGGGLMGAGIAQVAASTGHSVVLVDTSEDILKKSAKGIEASLKRVAKKKFAEKPEDGEAFVQKVLKNISTSTDAASIVKGTDLVVEAIVENLKVKQDLFGALDKVAPEHTIFASNTSSLPIADIASSTARLDRFGGLHFFNPVPMMKLVEVIKAPGTSQQTFDALLEFSKALGKHPVSCKDTPGFIVNRLLVPYMLEAVRLHERGHGSKEDIDVAMKLGAGYPMGPFELLDYVGLDTSKFIIDGWHEKDPDNPLFAPSPLLNKLVAEGKLGKKTGEGFYKHK</sequence>
<dbReference type="InterPro" id="IPR036396">
    <property type="entry name" value="Cyt_P450_sf"/>
</dbReference>
<dbReference type="GO" id="GO:0005759">
    <property type="term" value="C:mitochondrial matrix"/>
    <property type="evidence" value="ECO:0007669"/>
    <property type="project" value="UniProtKB-SubCell"/>
</dbReference>
<evidence type="ECO:0000256" key="22">
    <source>
        <dbReference type="ARBA" id="ARBA00023002"/>
    </source>
</evidence>
<evidence type="ECO:0000313" key="52">
    <source>
        <dbReference type="Proteomes" id="UP000290572"/>
    </source>
</evidence>
<comment type="subcellular location">
    <subcellularLocation>
        <location evidence="5">Endoplasmic reticulum membrane</location>
        <topology evidence="5">Multi-pass membrane protein</topology>
    </subcellularLocation>
    <subcellularLocation>
        <location evidence="2">Microsome membrane</location>
        <topology evidence="2">Multi-pass membrane protein</topology>
    </subcellularLocation>
    <subcellularLocation>
        <location evidence="4">Mitochondrion inner membrane</location>
        <topology evidence="4">Multi-pass membrane protein</topology>
    </subcellularLocation>
    <subcellularLocation>
        <location evidence="3">Mitochondrion matrix</location>
    </subcellularLocation>
</comment>
<evidence type="ECO:0000256" key="32">
    <source>
        <dbReference type="ARBA" id="ARBA00051320"/>
    </source>
</evidence>
<dbReference type="PROSITE" id="PS00086">
    <property type="entry name" value="CYTOCHROME_P450"/>
    <property type="match status" value="1"/>
</dbReference>
<dbReference type="GO" id="GO:0020037">
    <property type="term" value="F:heme binding"/>
    <property type="evidence" value="ECO:0007669"/>
    <property type="project" value="InterPro"/>
</dbReference>
<dbReference type="InterPro" id="IPR001128">
    <property type="entry name" value="Cyt_P450"/>
</dbReference>
<comment type="cofactor">
    <cofactor evidence="1 47">
        <name>heme</name>
        <dbReference type="ChEBI" id="CHEBI:30413"/>
    </cofactor>
</comment>
<evidence type="ECO:0000256" key="29">
    <source>
        <dbReference type="ARBA" id="ARBA00023278"/>
    </source>
</evidence>
<organism evidence="51 52">
    <name type="scientific">Labeo rohita</name>
    <name type="common">Indian major carp</name>
    <name type="synonym">Cyprinus rohita</name>
    <dbReference type="NCBI Taxonomy" id="84645"/>
    <lineage>
        <taxon>Eukaryota</taxon>
        <taxon>Metazoa</taxon>
        <taxon>Chordata</taxon>
        <taxon>Craniata</taxon>
        <taxon>Vertebrata</taxon>
        <taxon>Euteleostomi</taxon>
        <taxon>Actinopterygii</taxon>
        <taxon>Neopterygii</taxon>
        <taxon>Teleostei</taxon>
        <taxon>Ostariophysi</taxon>
        <taxon>Cypriniformes</taxon>
        <taxon>Cyprinidae</taxon>
        <taxon>Labeoninae</taxon>
        <taxon>Labeonini</taxon>
        <taxon>Labeo</taxon>
    </lineage>
</organism>
<dbReference type="EMBL" id="QBIY01013293">
    <property type="protein sequence ID" value="RXN09124.1"/>
    <property type="molecule type" value="Genomic_DNA"/>
</dbReference>
<evidence type="ECO:0000256" key="42">
    <source>
        <dbReference type="ARBA" id="ARBA00067282"/>
    </source>
</evidence>
<keyword evidence="21" id="KW-0007">Acetylation</keyword>
<evidence type="ECO:0000259" key="50">
    <source>
        <dbReference type="Pfam" id="PF02737"/>
    </source>
</evidence>
<evidence type="ECO:0000256" key="12">
    <source>
        <dbReference type="ARBA" id="ARBA00022723"/>
    </source>
</evidence>
<comment type="catalytic activity">
    <reaction evidence="32">
        <text>(5Z,8Z,11Z,14Z)-eicosatetraenoate + reduced [NADPH--hemoprotein reductase] + O2 = 20-hydroxy-(5Z,8Z,11Z,14Z)-eicosatetraenoate + oxidized [NADPH--hemoprotein reductase] + H2O + H(+)</text>
        <dbReference type="Rhea" id="RHEA:39755"/>
        <dbReference type="Rhea" id="RHEA-COMP:11964"/>
        <dbReference type="Rhea" id="RHEA-COMP:11965"/>
        <dbReference type="ChEBI" id="CHEBI:15377"/>
        <dbReference type="ChEBI" id="CHEBI:15378"/>
        <dbReference type="ChEBI" id="CHEBI:15379"/>
        <dbReference type="ChEBI" id="CHEBI:32395"/>
        <dbReference type="ChEBI" id="CHEBI:57618"/>
        <dbReference type="ChEBI" id="CHEBI:58210"/>
        <dbReference type="ChEBI" id="CHEBI:76624"/>
    </reaction>
    <physiologicalReaction direction="left-to-right" evidence="32">
        <dbReference type="Rhea" id="RHEA:39756"/>
    </physiologicalReaction>
</comment>
<feature type="binding site" description="axial binding residue" evidence="47">
    <location>
        <position position="474"/>
    </location>
    <ligand>
        <name>heme</name>
        <dbReference type="ChEBI" id="CHEBI:30413"/>
    </ligand>
    <ligandPart>
        <name>Fe</name>
        <dbReference type="ChEBI" id="CHEBI:18248"/>
    </ligandPart>
</feature>
<evidence type="ECO:0000256" key="4">
    <source>
        <dbReference type="ARBA" id="ARBA00004448"/>
    </source>
</evidence>
<accession>A0A498LQX9</accession>
<keyword evidence="52" id="KW-1185">Reference proteome</keyword>
<evidence type="ECO:0000256" key="25">
    <source>
        <dbReference type="ARBA" id="ARBA00023033"/>
    </source>
</evidence>
<evidence type="ECO:0000256" key="24">
    <source>
        <dbReference type="ARBA" id="ARBA00023027"/>
    </source>
</evidence>
<dbReference type="PROSITE" id="PS00067">
    <property type="entry name" value="3HCDH"/>
    <property type="match status" value="1"/>
</dbReference>
<evidence type="ECO:0000256" key="36">
    <source>
        <dbReference type="ARBA" id="ARBA00052378"/>
    </source>
</evidence>
<comment type="pathway">
    <text evidence="6">Lipid metabolism; fatty acid beta-oxidation.</text>
</comment>
<gene>
    <name evidence="51" type="ORF">ROHU_011266</name>
</gene>
<reference evidence="51 52" key="1">
    <citation type="submission" date="2018-03" db="EMBL/GenBank/DDBJ databases">
        <title>Draft genome sequence of Rohu Carp (Labeo rohita).</title>
        <authorList>
            <person name="Das P."/>
            <person name="Kushwaha B."/>
            <person name="Joshi C.G."/>
            <person name="Kumar D."/>
            <person name="Nagpure N.S."/>
            <person name="Sahoo L."/>
            <person name="Das S.P."/>
            <person name="Bit A."/>
            <person name="Patnaik S."/>
            <person name="Meher P.K."/>
            <person name="Jayasankar P."/>
            <person name="Koringa P.G."/>
            <person name="Patel N.V."/>
            <person name="Hinsu A.T."/>
            <person name="Kumar R."/>
            <person name="Pandey M."/>
            <person name="Agarwal S."/>
            <person name="Srivastava S."/>
            <person name="Singh M."/>
            <person name="Iquebal M.A."/>
            <person name="Jaiswal S."/>
            <person name="Angadi U.B."/>
            <person name="Kumar N."/>
            <person name="Raza M."/>
            <person name="Shah T.M."/>
            <person name="Rai A."/>
            <person name="Jena J.K."/>
        </authorList>
    </citation>
    <scope>NUCLEOTIDE SEQUENCE [LARGE SCALE GENOMIC DNA]</scope>
    <source>
        <strain evidence="51">DASCIFA01</strain>
        <tissue evidence="51">Testis</tissue>
    </source>
</reference>
<evidence type="ECO:0000313" key="51">
    <source>
        <dbReference type="EMBL" id="RXN09124.1"/>
    </source>
</evidence>
<dbReference type="STRING" id="84645.A0A498LQX9"/>
<dbReference type="GO" id="GO:0003857">
    <property type="term" value="F:(3S)-3-hydroxyacyl-CoA dehydrogenase (NAD+) activity"/>
    <property type="evidence" value="ECO:0007669"/>
    <property type="project" value="UniProtKB-EC"/>
</dbReference>
<keyword evidence="14" id="KW-0999">Mitochondrion inner membrane</keyword>
<evidence type="ECO:0000256" key="9">
    <source>
        <dbReference type="ARBA" id="ARBA00013000"/>
    </source>
</evidence>
<keyword evidence="16" id="KW-0276">Fatty acid metabolism</keyword>
<keyword evidence="23 47" id="KW-0408">Iron</keyword>
<dbReference type="GO" id="GO:0008395">
    <property type="term" value="F:steroid hydroxylase activity"/>
    <property type="evidence" value="ECO:0007669"/>
    <property type="project" value="TreeGrafter"/>
</dbReference>
<evidence type="ECO:0000256" key="27">
    <source>
        <dbReference type="ARBA" id="ARBA00023128"/>
    </source>
</evidence>
<dbReference type="InterPro" id="IPR006108">
    <property type="entry name" value="3HC_DH_C"/>
</dbReference>
<evidence type="ECO:0000256" key="1">
    <source>
        <dbReference type="ARBA" id="ARBA00001971"/>
    </source>
</evidence>
<dbReference type="GO" id="GO:0005743">
    <property type="term" value="C:mitochondrial inner membrane"/>
    <property type="evidence" value="ECO:0007669"/>
    <property type="project" value="UniProtKB-SubCell"/>
</dbReference>
<dbReference type="InterPro" id="IPR008069">
    <property type="entry name" value="Cyt_P450_E_grp-I_CYP2D-like"/>
</dbReference>
<comment type="catalytic activity">
    <reaction evidence="35">
        <text>(3S)-hydroxyhexadecanoyl-CoA + NAD(+) = 3-oxohexadecanoyl-CoA + NADH + H(+)</text>
        <dbReference type="Rhea" id="RHEA:31159"/>
        <dbReference type="ChEBI" id="CHEBI:15378"/>
        <dbReference type="ChEBI" id="CHEBI:57349"/>
        <dbReference type="ChEBI" id="CHEBI:57540"/>
        <dbReference type="ChEBI" id="CHEBI:57945"/>
        <dbReference type="ChEBI" id="CHEBI:62613"/>
    </reaction>
</comment>
<keyword evidence="12 47" id="KW-0479">Metal-binding</keyword>
<dbReference type="AlphaFoldDB" id="A0A498LQX9"/>
<comment type="function">
    <text evidence="38">A cytochrome P450 monooxygenase involved in the metabolism of arachidonic acid and its conjugates. Mechanistically, uses molecular oxygen inserting one oxygen atom into a substrate, and reducing the second into a water molecule, with two electrons provided by NADPH via cytochrome P450 reductase (CPR; NADPH-ferrihemoprotein reductase). Acts as an omega and omega-1 hydroxylase for arachidonic acid and possibly for other long chain fatty acids. May modulate the arachidonic acid signaling pathway and play a role in other fatty acid signaling processes. May down-regulate the biological activities of N-arachidonoyl-serotonin, an endocannabinoid that has anti-nociceptive effects through inhibition of fatty acid amide hydrolase FAAH, TRPV1 receptor and T-type calcium channels. Catalyzes C-2 oxidation of the indole ring of N-arachidonoyl-serotonin forming a less active product 2-oxo-N-arachidonoyl-serotonin.</text>
</comment>
<evidence type="ECO:0000256" key="6">
    <source>
        <dbReference type="ARBA" id="ARBA00005005"/>
    </source>
</evidence>
<evidence type="ECO:0000256" key="8">
    <source>
        <dbReference type="ARBA" id="ARBA00010617"/>
    </source>
</evidence>
<evidence type="ECO:0000256" key="34">
    <source>
        <dbReference type="ARBA" id="ARBA00052159"/>
    </source>
</evidence>
<evidence type="ECO:0000256" key="41">
    <source>
        <dbReference type="ARBA" id="ARBA00066560"/>
    </source>
</evidence>
<dbReference type="InterPro" id="IPR013328">
    <property type="entry name" value="6PGD_dom2"/>
</dbReference>
<dbReference type="Pfam" id="PF00725">
    <property type="entry name" value="3HCDH"/>
    <property type="match status" value="1"/>
</dbReference>
<evidence type="ECO:0000256" key="15">
    <source>
        <dbReference type="ARBA" id="ARBA00022824"/>
    </source>
</evidence>
<dbReference type="GO" id="GO:0007283">
    <property type="term" value="P:spermatogenesis"/>
    <property type="evidence" value="ECO:0007669"/>
    <property type="project" value="UniProtKB-KW"/>
</dbReference>
<evidence type="ECO:0000256" key="7">
    <source>
        <dbReference type="ARBA" id="ARBA00009463"/>
    </source>
</evidence>
<evidence type="ECO:0000256" key="20">
    <source>
        <dbReference type="ARBA" id="ARBA00022989"/>
    </source>
</evidence>
<dbReference type="Pfam" id="PF00067">
    <property type="entry name" value="p450"/>
    <property type="match status" value="1"/>
</dbReference>
<dbReference type="PANTHER" id="PTHR24300:SF397">
    <property type="entry name" value="CYTOCHROME P450 2U1"/>
    <property type="match status" value="1"/>
</dbReference>
<comment type="similarity">
    <text evidence="8">Belongs to the cytochrome P450 family.</text>
</comment>
<evidence type="ECO:0000256" key="13">
    <source>
        <dbReference type="ARBA" id="ARBA00022782"/>
    </source>
</evidence>
<evidence type="ECO:0000256" key="10">
    <source>
        <dbReference type="ARBA" id="ARBA00022617"/>
    </source>
</evidence>
<feature type="domain" description="3-hydroxyacyl-CoA dehydrogenase NAD binding" evidence="50">
    <location>
        <begin position="509"/>
        <end position="694"/>
    </location>
</feature>
<feature type="domain" description="3-hydroxyacyl-CoA dehydrogenase C-terminal" evidence="49">
    <location>
        <begin position="696"/>
        <end position="792"/>
    </location>
</feature>